<dbReference type="EC" id="3.4.16.4" evidence="3"/>
<evidence type="ECO:0000259" key="15">
    <source>
        <dbReference type="SMART" id="SM00936"/>
    </source>
</evidence>
<dbReference type="PRINTS" id="PR00725">
    <property type="entry name" value="DADACBPTASE1"/>
</dbReference>
<gene>
    <name evidence="16" type="ORF">NT02SARS_1875</name>
</gene>
<dbReference type="SMART" id="SM00936">
    <property type="entry name" value="PBP5_C"/>
    <property type="match status" value="1"/>
</dbReference>
<keyword evidence="9" id="KW-0573">Peptidoglycan synthesis</keyword>
<comment type="similarity">
    <text evidence="2 14">Belongs to the peptidase S11 family.</text>
</comment>
<dbReference type="PANTHER" id="PTHR21581">
    <property type="entry name" value="D-ALANYL-D-ALANINE CARBOXYPEPTIDASE"/>
    <property type="match status" value="1"/>
</dbReference>
<reference evidence="16 17" key="1">
    <citation type="journal article" date="2012" name="ISME J.">
        <title>Genomic insights to SAR86, an abundant and uncultivated marine bacterial lineage.</title>
        <authorList>
            <person name="Dupont C.L."/>
            <person name="Rusch D.B."/>
            <person name="Yooseph S."/>
            <person name="Lombardo M.J."/>
            <person name="Richter R.A."/>
            <person name="Valas R."/>
            <person name="Novotny M."/>
            <person name="Yee-Greenbaum J."/>
            <person name="Selengut J.D."/>
            <person name="Haft D.H."/>
            <person name="Halpern A.L."/>
            <person name="Lasken R.S."/>
            <person name="Nealson K."/>
            <person name="Friedman R."/>
            <person name="Venter J.C."/>
        </authorList>
    </citation>
    <scope>NUCLEOTIDE SEQUENCE [LARGE SCALE GENOMIC DNA]</scope>
</reference>
<keyword evidence="4 16" id="KW-0121">Carboxypeptidase</keyword>
<dbReference type="Gene3D" id="3.40.710.10">
    <property type="entry name" value="DD-peptidase/beta-lactamase superfamily"/>
    <property type="match status" value="1"/>
</dbReference>
<evidence type="ECO:0000313" key="16">
    <source>
        <dbReference type="EMBL" id="EJP73228.1"/>
    </source>
</evidence>
<accession>J5KEP1</accession>
<organism evidence="16 17">
    <name type="scientific">SAR86 cluster bacterium SAR86B</name>
    <dbReference type="NCBI Taxonomy" id="1123867"/>
    <lineage>
        <taxon>Bacteria</taxon>
        <taxon>Pseudomonadati</taxon>
        <taxon>Pseudomonadota</taxon>
        <taxon>Gammaproteobacteria</taxon>
        <taxon>SAR86 cluster</taxon>
    </lineage>
</organism>
<keyword evidence="8" id="KW-0133">Cell shape</keyword>
<dbReference type="Gene3D" id="2.60.410.10">
    <property type="entry name" value="D-Ala-D-Ala carboxypeptidase, C-terminal domain"/>
    <property type="match status" value="1"/>
</dbReference>
<dbReference type="Pfam" id="PF00768">
    <property type="entry name" value="Peptidase_S11"/>
    <property type="match status" value="1"/>
</dbReference>
<evidence type="ECO:0000256" key="10">
    <source>
        <dbReference type="ARBA" id="ARBA00023316"/>
    </source>
</evidence>
<dbReference type="GO" id="GO:0008360">
    <property type="term" value="P:regulation of cell shape"/>
    <property type="evidence" value="ECO:0007669"/>
    <property type="project" value="UniProtKB-KW"/>
</dbReference>
<feature type="active site" description="Acyl-ester intermediate" evidence="12">
    <location>
        <position position="56"/>
    </location>
</feature>
<evidence type="ECO:0000256" key="11">
    <source>
        <dbReference type="ARBA" id="ARBA00034000"/>
    </source>
</evidence>
<comment type="pathway">
    <text evidence="1">Cell wall biogenesis; peptidoglycan biosynthesis.</text>
</comment>
<evidence type="ECO:0000256" key="12">
    <source>
        <dbReference type="PIRSR" id="PIRSR618044-1"/>
    </source>
</evidence>
<dbReference type="PANTHER" id="PTHR21581:SF6">
    <property type="entry name" value="TRAFFICKING PROTEIN PARTICLE COMPLEX SUBUNIT 12"/>
    <property type="match status" value="1"/>
</dbReference>
<evidence type="ECO:0000256" key="3">
    <source>
        <dbReference type="ARBA" id="ARBA00012448"/>
    </source>
</evidence>
<evidence type="ECO:0000256" key="6">
    <source>
        <dbReference type="ARBA" id="ARBA00022729"/>
    </source>
</evidence>
<feature type="active site" description="Proton acceptor" evidence="12">
    <location>
        <position position="59"/>
    </location>
</feature>
<dbReference type="AlphaFoldDB" id="J5KEP1"/>
<protein>
    <recommendedName>
        <fullName evidence="3">serine-type D-Ala-D-Ala carboxypeptidase</fullName>
        <ecNumber evidence="3">3.4.16.4</ecNumber>
    </recommendedName>
</protein>
<dbReference type="UniPathway" id="UPA00219"/>
<feature type="domain" description="Peptidase S11 D-Ala-D-Ala carboxypeptidase A C-terminal" evidence="15">
    <location>
        <begin position="268"/>
        <end position="358"/>
    </location>
</feature>
<evidence type="ECO:0000256" key="4">
    <source>
        <dbReference type="ARBA" id="ARBA00022645"/>
    </source>
</evidence>
<keyword evidence="5" id="KW-0645">Protease</keyword>
<evidence type="ECO:0000256" key="14">
    <source>
        <dbReference type="RuleBase" id="RU004016"/>
    </source>
</evidence>
<keyword evidence="6" id="KW-0732">Signal</keyword>
<evidence type="ECO:0000256" key="7">
    <source>
        <dbReference type="ARBA" id="ARBA00022801"/>
    </source>
</evidence>
<evidence type="ECO:0000256" key="5">
    <source>
        <dbReference type="ARBA" id="ARBA00022670"/>
    </source>
</evidence>
<evidence type="ECO:0000256" key="2">
    <source>
        <dbReference type="ARBA" id="ARBA00007164"/>
    </source>
</evidence>
<evidence type="ECO:0000313" key="17">
    <source>
        <dbReference type="Proteomes" id="UP000010116"/>
    </source>
</evidence>
<evidence type="ECO:0000256" key="1">
    <source>
        <dbReference type="ARBA" id="ARBA00004752"/>
    </source>
</evidence>
<dbReference type="Pfam" id="PF07943">
    <property type="entry name" value="PBP5_C"/>
    <property type="match status" value="1"/>
</dbReference>
<evidence type="ECO:0000256" key="8">
    <source>
        <dbReference type="ARBA" id="ARBA00022960"/>
    </source>
</evidence>
<evidence type="ECO:0000256" key="9">
    <source>
        <dbReference type="ARBA" id="ARBA00022984"/>
    </source>
</evidence>
<keyword evidence="7" id="KW-0378">Hydrolase</keyword>
<dbReference type="EMBL" id="JH611176">
    <property type="protein sequence ID" value="EJP73228.1"/>
    <property type="molecule type" value="Genomic_DNA"/>
</dbReference>
<proteinExistence type="inferred from homology"/>
<dbReference type="InterPro" id="IPR001967">
    <property type="entry name" value="Peptidase_S11_N"/>
</dbReference>
<dbReference type="InterPro" id="IPR018044">
    <property type="entry name" value="Peptidase_S11"/>
</dbReference>
<dbReference type="InterPro" id="IPR012907">
    <property type="entry name" value="Peptidase_S11_C"/>
</dbReference>
<dbReference type="GO" id="GO:0009252">
    <property type="term" value="P:peptidoglycan biosynthetic process"/>
    <property type="evidence" value="ECO:0007669"/>
    <property type="project" value="UniProtKB-UniPathway"/>
</dbReference>
<dbReference type="Proteomes" id="UP000010116">
    <property type="component" value="Unassembled WGS sequence"/>
</dbReference>
<evidence type="ECO:0000256" key="13">
    <source>
        <dbReference type="PIRSR" id="PIRSR618044-2"/>
    </source>
</evidence>
<dbReference type="GO" id="GO:0009002">
    <property type="term" value="F:serine-type D-Ala-D-Ala carboxypeptidase activity"/>
    <property type="evidence" value="ECO:0007669"/>
    <property type="project" value="UniProtKB-EC"/>
</dbReference>
<name>J5KEP1_9GAMM</name>
<keyword evidence="10" id="KW-0961">Cell wall biogenesis/degradation</keyword>
<comment type="catalytic activity">
    <reaction evidence="11">
        <text>Preferential cleavage: (Ac)2-L-Lys-D-Ala-|-D-Ala. Also transpeptidation of peptidyl-alanyl moieties that are N-acyl substituents of D-alanine.</text>
        <dbReference type="EC" id="3.4.16.4"/>
    </reaction>
</comment>
<feature type="active site" evidence="12">
    <location>
        <position position="116"/>
    </location>
</feature>
<dbReference type="InterPro" id="IPR037167">
    <property type="entry name" value="Peptidase_S11_C_sf"/>
</dbReference>
<dbReference type="HOGENOM" id="CLU_027070_8_1_6"/>
<dbReference type="InterPro" id="IPR012338">
    <property type="entry name" value="Beta-lactam/transpept-like"/>
</dbReference>
<sequence>MKKLLTLPLLTSIFVFGQSFVPDAPELDLKSYILIEPNTNTVIAEFNSSSEIEPASMTKIMTVYVTADQISNNLISINDEVLISEKAWRMEGSRMFIEAGKKVSVSDLLKGIIIQSGNDASVALSEYVGGTERGFVDLMNAYASSLNMNNTIFQNSTGLPDDNHFSSAQDLAILTSNLIKKFPDIYSFYKEKQFTYNDIKQLNRNKLLWRDDSSDGVKTGHTEAAGYCLVGSAKRGDMRLITVVAGSDSDNNRFLASQRLLEYGFRFFATQKVLNANQEYKKINIWGGVEKTLGLGVLEDISITLPRTSFKDLTVNYNYSNNIQAPIEVGQKIGTLEIVSNDEVVFSTNLVALENIKSKGFFGRLWSKFILWILSLFGMTENASD</sequence>
<dbReference type="GO" id="GO:0006508">
    <property type="term" value="P:proteolysis"/>
    <property type="evidence" value="ECO:0007669"/>
    <property type="project" value="UniProtKB-KW"/>
</dbReference>
<dbReference type="GO" id="GO:0071555">
    <property type="term" value="P:cell wall organization"/>
    <property type="evidence" value="ECO:0007669"/>
    <property type="project" value="UniProtKB-KW"/>
</dbReference>
<dbReference type="SUPFAM" id="SSF56601">
    <property type="entry name" value="beta-lactamase/transpeptidase-like"/>
    <property type="match status" value="1"/>
</dbReference>
<feature type="binding site" evidence="13">
    <location>
        <position position="218"/>
    </location>
    <ligand>
        <name>substrate</name>
    </ligand>
</feature>